<name>A0A970B5A7_9GAMM</name>
<dbReference type="GO" id="GO:0004803">
    <property type="term" value="F:transposase activity"/>
    <property type="evidence" value="ECO:0007669"/>
    <property type="project" value="InterPro"/>
</dbReference>
<evidence type="ECO:0000259" key="1">
    <source>
        <dbReference type="SMART" id="SM01321"/>
    </source>
</evidence>
<dbReference type="PANTHER" id="PTHR36966">
    <property type="entry name" value="REP-ASSOCIATED TYROSINE TRANSPOSASE"/>
    <property type="match status" value="1"/>
</dbReference>
<dbReference type="SUPFAM" id="SSF143422">
    <property type="entry name" value="Transposase IS200-like"/>
    <property type="match status" value="1"/>
</dbReference>
<evidence type="ECO:0000313" key="2">
    <source>
        <dbReference type="EMBL" id="NKF21503.1"/>
    </source>
</evidence>
<reference evidence="2" key="1">
    <citation type="submission" date="2020-03" db="EMBL/GenBank/DDBJ databases">
        <title>Solimonas marina sp. nov., isolated from deep seawater of the Pacific Ocean.</title>
        <authorList>
            <person name="Liu X."/>
            <person name="Lai Q."/>
            <person name="Sun F."/>
            <person name="Gai Y."/>
            <person name="Li G."/>
            <person name="Shao Z."/>
        </authorList>
    </citation>
    <scope>NUCLEOTIDE SEQUENCE</scope>
    <source>
        <strain evidence="2">C16B3</strain>
    </source>
</reference>
<dbReference type="AlphaFoldDB" id="A0A970B5A7"/>
<dbReference type="NCBIfam" id="NF047646">
    <property type="entry name" value="REP_Tyr_transpos"/>
    <property type="match status" value="1"/>
</dbReference>
<sequence length="161" mass="18447">MDDKPTYRPGQRALRRGRVSMPGQIYHVTIVTDGRAPLFTDSGLAGVVMRRLHDRALLDDAVGLCCVVMPDHLHWLLQLGRAASLSQLVGRFKALSARDVNRRRKVEARGVWQRGFHDHALRREENVEQVARYIADNPLRAGLCRSLANYPYWNAAWDWDF</sequence>
<keyword evidence="3" id="KW-1185">Reference proteome</keyword>
<dbReference type="Pfam" id="PF01797">
    <property type="entry name" value="Y1_Tnp"/>
    <property type="match status" value="1"/>
</dbReference>
<dbReference type="GO" id="GO:0043565">
    <property type="term" value="F:sequence-specific DNA binding"/>
    <property type="evidence" value="ECO:0007669"/>
    <property type="project" value="TreeGrafter"/>
</dbReference>
<dbReference type="Gene3D" id="3.30.70.1290">
    <property type="entry name" value="Transposase IS200-like"/>
    <property type="match status" value="1"/>
</dbReference>
<dbReference type="PANTHER" id="PTHR36966:SF1">
    <property type="entry name" value="REP-ASSOCIATED TYROSINE TRANSPOSASE"/>
    <property type="match status" value="1"/>
</dbReference>
<dbReference type="SMART" id="SM01321">
    <property type="entry name" value="Y1_Tnp"/>
    <property type="match status" value="1"/>
</dbReference>
<dbReference type="EMBL" id="JAAVXB010000002">
    <property type="protein sequence ID" value="NKF21503.1"/>
    <property type="molecule type" value="Genomic_DNA"/>
</dbReference>
<dbReference type="InterPro" id="IPR036515">
    <property type="entry name" value="Transposase_17_sf"/>
</dbReference>
<dbReference type="Proteomes" id="UP000653472">
    <property type="component" value="Unassembled WGS sequence"/>
</dbReference>
<dbReference type="InterPro" id="IPR002686">
    <property type="entry name" value="Transposase_17"/>
</dbReference>
<organism evidence="2 3">
    <name type="scientific">Solimonas marina</name>
    <dbReference type="NCBI Taxonomy" id="2714601"/>
    <lineage>
        <taxon>Bacteria</taxon>
        <taxon>Pseudomonadati</taxon>
        <taxon>Pseudomonadota</taxon>
        <taxon>Gammaproteobacteria</taxon>
        <taxon>Nevskiales</taxon>
        <taxon>Nevskiaceae</taxon>
        <taxon>Solimonas</taxon>
    </lineage>
</organism>
<dbReference type="GO" id="GO:0006313">
    <property type="term" value="P:DNA transposition"/>
    <property type="evidence" value="ECO:0007669"/>
    <property type="project" value="InterPro"/>
</dbReference>
<dbReference type="InterPro" id="IPR052715">
    <property type="entry name" value="RAYT_transposase"/>
</dbReference>
<accession>A0A970B5A7</accession>
<evidence type="ECO:0000313" key="3">
    <source>
        <dbReference type="Proteomes" id="UP000653472"/>
    </source>
</evidence>
<feature type="domain" description="Transposase IS200-like" evidence="1">
    <location>
        <begin position="21"/>
        <end position="137"/>
    </location>
</feature>
<comment type="caution">
    <text evidence="2">The sequence shown here is derived from an EMBL/GenBank/DDBJ whole genome shotgun (WGS) entry which is preliminary data.</text>
</comment>
<proteinExistence type="predicted"/>
<protein>
    <submittedName>
        <fullName evidence="2">Transposase</fullName>
    </submittedName>
</protein>
<gene>
    <name evidence="2" type="ORF">G7Y82_04170</name>
</gene>